<keyword evidence="2 4" id="KW-0479">Metal-binding</keyword>
<dbReference type="KEGG" id="fls:GLV81_14645"/>
<sequence>MHELSIVQSIVQIVTAEATAANSRQVDEVELDIGTMSGVELSAFHFAWSQAVKNTVMADAKPIINSIEGKAKCMMCDTTFLLDHYATPCPNCGSHFIDIQQGKELRVKAISVR</sequence>
<proteinExistence type="inferred from homology"/>
<dbReference type="GO" id="GO:0051604">
    <property type="term" value="P:protein maturation"/>
    <property type="evidence" value="ECO:0007669"/>
    <property type="project" value="InterPro"/>
</dbReference>
<feature type="binding site" evidence="4">
    <location>
        <position position="92"/>
    </location>
    <ligand>
        <name>Zn(2+)</name>
        <dbReference type="ChEBI" id="CHEBI:29105"/>
    </ligand>
</feature>
<dbReference type="NCBIfam" id="TIGR00100">
    <property type="entry name" value="hypA"/>
    <property type="match status" value="1"/>
</dbReference>
<feature type="binding site" evidence="4">
    <location>
        <position position="89"/>
    </location>
    <ligand>
        <name>Zn(2+)</name>
        <dbReference type="ChEBI" id="CHEBI:29105"/>
    </ligand>
</feature>
<gene>
    <name evidence="4 5" type="primary">hypA</name>
    <name evidence="5" type="ORF">GLV81_14645</name>
</gene>
<dbReference type="GO" id="GO:0008270">
    <property type="term" value="F:zinc ion binding"/>
    <property type="evidence" value="ECO:0007669"/>
    <property type="project" value="UniProtKB-UniRule"/>
</dbReference>
<dbReference type="EMBL" id="CP046566">
    <property type="protein sequence ID" value="QGW29179.1"/>
    <property type="molecule type" value="Genomic_DNA"/>
</dbReference>
<evidence type="ECO:0000256" key="3">
    <source>
        <dbReference type="ARBA" id="ARBA00022833"/>
    </source>
</evidence>
<dbReference type="Gene3D" id="3.30.2320.80">
    <property type="match status" value="1"/>
</dbReference>
<keyword evidence="6" id="KW-1185">Reference proteome</keyword>
<organism evidence="5 6">
    <name type="scientific">Phnomibacter ginsenosidimutans</name>
    <dbReference type="NCBI Taxonomy" id="2676868"/>
    <lineage>
        <taxon>Bacteria</taxon>
        <taxon>Pseudomonadati</taxon>
        <taxon>Bacteroidota</taxon>
        <taxon>Chitinophagia</taxon>
        <taxon>Chitinophagales</taxon>
        <taxon>Chitinophagaceae</taxon>
        <taxon>Phnomibacter</taxon>
    </lineage>
</organism>
<name>A0A6I6GVN9_9BACT</name>
<accession>A0A6I6GVN9</accession>
<feature type="binding site" evidence="4">
    <location>
        <position position="73"/>
    </location>
    <ligand>
        <name>Zn(2+)</name>
        <dbReference type="ChEBI" id="CHEBI:29105"/>
    </ligand>
</feature>
<feature type="binding site" evidence="4">
    <location>
        <position position="76"/>
    </location>
    <ligand>
        <name>Zn(2+)</name>
        <dbReference type="ChEBI" id="CHEBI:29105"/>
    </ligand>
</feature>
<comment type="function">
    <text evidence="4">Involved in the maturation of [NiFe] hydrogenases. Required for nickel insertion into the metal center of the hydrogenase.</text>
</comment>
<evidence type="ECO:0000256" key="2">
    <source>
        <dbReference type="ARBA" id="ARBA00022723"/>
    </source>
</evidence>
<dbReference type="GO" id="GO:0016151">
    <property type="term" value="F:nickel cation binding"/>
    <property type="evidence" value="ECO:0007669"/>
    <property type="project" value="UniProtKB-UniRule"/>
</dbReference>
<evidence type="ECO:0000313" key="5">
    <source>
        <dbReference type="EMBL" id="QGW29179.1"/>
    </source>
</evidence>
<keyword evidence="1 4" id="KW-0533">Nickel</keyword>
<comment type="similarity">
    <text evidence="4">Belongs to the HypA/HybF family.</text>
</comment>
<dbReference type="PANTHER" id="PTHR34535:SF3">
    <property type="entry name" value="HYDROGENASE MATURATION FACTOR HYPA"/>
    <property type="match status" value="1"/>
</dbReference>
<dbReference type="Pfam" id="PF01155">
    <property type="entry name" value="HypA"/>
    <property type="match status" value="1"/>
</dbReference>
<dbReference type="RefSeq" id="WP_157479532.1">
    <property type="nucleotide sequence ID" value="NZ_CP046566.1"/>
</dbReference>
<dbReference type="PANTHER" id="PTHR34535">
    <property type="entry name" value="HYDROGENASE MATURATION FACTOR HYPA"/>
    <property type="match status" value="1"/>
</dbReference>
<feature type="binding site" evidence="4">
    <location>
        <position position="2"/>
    </location>
    <ligand>
        <name>Ni(2+)</name>
        <dbReference type="ChEBI" id="CHEBI:49786"/>
    </ligand>
</feature>
<dbReference type="Proteomes" id="UP000426027">
    <property type="component" value="Chromosome"/>
</dbReference>
<keyword evidence="3 4" id="KW-0862">Zinc</keyword>
<evidence type="ECO:0000313" key="6">
    <source>
        <dbReference type="Proteomes" id="UP000426027"/>
    </source>
</evidence>
<reference evidence="5 6" key="1">
    <citation type="submission" date="2019-11" db="EMBL/GenBank/DDBJ databases">
        <authorList>
            <person name="Im W.T."/>
        </authorList>
    </citation>
    <scope>NUCLEOTIDE SEQUENCE [LARGE SCALE GENOMIC DNA]</scope>
    <source>
        <strain evidence="5 6">SB-02</strain>
    </source>
</reference>
<dbReference type="AlphaFoldDB" id="A0A6I6GVN9"/>
<dbReference type="HAMAP" id="MF_00213">
    <property type="entry name" value="HypA_HybF"/>
    <property type="match status" value="1"/>
</dbReference>
<protein>
    <recommendedName>
        <fullName evidence="4">Hydrogenase maturation factor HypA</fullName>
    </recommendedName>
</protein>
<evidence type="ECO:0000256" key="4">
    <source>
        <dbReference type="HAMAP-Rule" id="MF_00213"/>
    </source>
</evidence>
<evidence type="ECO:0000256" key="1">
    <source>
        <dbReference type="ARBA" id="ARBA00022596"/>
    </source>
</evidence>
<dbReference type="InterPro" id="IPR000688">
    <property type="entry name" value="HypA/HybF"/>
</dbReference>
<dbReference type="PIRSF" id="PIRSF004761">
    <property type="entry name" value="Hydrgn_mat_HypA"/>
    <property type="match status" value="1"/>
</dbReference>